<gene>
    <name evidence="4" type="ORF">DEM27_16190</name>
</gene>
<dbReference type="EMBL" id="QFBC01000007">
    <property type="protein sequence ID" value="PWE55250.1"/>
    <property type="molecule type" value="Genomic_DNA"/>
</dbReference>
<name>A0A2U2DPM1_9HYPH</name>
<organism evidence="4 5">
    <name type="scientific">Metarhizobium album</name>
    <dbReference type="NCBI Taxonomy" id="2182425"/>
    <lineage>
        <taxon>Bacteria</taxon>
        <taxon>Pseudomonadati</taxon>
        <taxon>Pseudomonadota</taxon>
        <taxon>Alphaproteobacteria</taxon>
        <taxon>Hyphomicrobiales</taxon>
        <taxon>Rhizobiaceae</taxon>
        <taxon>Metarhizobium</taxon>
    </lineage>
</organism>
<protein>
    <recommendedName>
        <fullName evidence="3">Toxin</fullName>
    </recommendedName>
</protein>
<dbReference type="InterPro" id="IPR007712">
    <property type="entry name" value="RelE/ParE_toxin"/>
</dbReference>
<evidence type="ECO:0000313" key="4">
    <source>
        <dbReference type="EMBL" id="PWE55250.1"/>
    </source>
</evidence>
<dbReference type="RefSeq" id="WP_109459547.1">
    <property type="nucleotide sequence ID" value="NZ_QFBC01000007.1"/>
</dbReference>
<dbReference type="Proteomes" id="UP000245252">
    <property type="component" value="Unassembled WGS sequence"/>
</dbReference>
<proteinExistence type="inferred from homology"/>
<dbReference type="OrthoDB" id="7173315at2"/>
<sequence length="96" mass="11225">MNSYRLTERAEAEILEIFLYGIEQFGVRQARLYKDDMEHCFQLLAETPHMGRPAPMIAEGIRRHEHKSHVILYEPTRDGVLILAVVHGRSVRRLKL</sequence>
<comment type="caution">
    <text evidence="4">The sequence shown here is derived from an EMBL/GenBank/DDBJ whole genome shotgun (WGS) entry which is preliminary data.</text>
</comment>
<evidence type="ECO:0000256" key="3">
    <source>
        <dbReference type="PIRNR" id="PIRNR029218"/>
    </source>
</evidence>
<dbReference type="PANTHER" id="PTHR33755">
    <property type="entry name" value="TOXIN PARE1-RELATED"/>
    <property type="match status" value="1"/>
</dbReference>
<evidence type="ECO:0000256" key="1">
    <source>
        <dbReference type="ARBA" id="ARBA00006226"/>
    </source>
</evidence>
<keyword evidence="5" id="KW-1185">Reference proteome</keyword>
<dbReference type="PIRSF" id="PIRSF029218">
    <property type="entry name" value="ParE"/>
    <property type="match status" value="1"/>
</dbReference>
<dbReference type="InterPro" id="IPR035093">
    <property type="entry name" value="RelE/ParE_toxin_dom_sf"/>
</dbReference>
<dbReference type="InterPro" id="IPR051803">
    <property type="entry name" value="TA_system_RelE-like_toxin"/>
</dbReference>
<reference evidence="4 5" key="1">
    <citation type="submission" date="2018-05" db="EMBL/GenBank/DDBJ databases">
        <title>The draft genome of strain NS-104.</title>
        <authorList>
            <person name="Hang P."/>
            <person name="Jiang J."/>
        </authorList>
    </citation>
    <scope>NUCLEOTIDE SEQUENCE [LARGE SCALE GENOMIC DNA]</scope>
    <source>
        <strain evidence="4 5">NS-104</strain>
    </source>
</reference>
<keyword evidence="2" id="KW-1277">Toxin-antitoxin system</keyword>
<dbReference type="Gene3D" id="3.30.2310.20">
    <property type="entry name" value="RelE-like"/>
    <property type="match status" value="1"/>
</dbReference>
<dbReference type="Pfam" id="PF05016">
    <property type="entry name" value="ParE_toxin"/>
    <property type="match status" value="1"/>
</dbReference>
<dbReference type="AlphaFoldDB" id="A0A2U2DPM1"/>
<evidence type="ECO:0000313" key="5">
    <source>
        <dbReference type="Proteomes" id="UP000245252"/>
    </source>
</evidence>
<dbReference type="PANTHER" id="PTHR33755:SF9">
    <property type="entry name" value="TOXIN PARE1"/>
    <property type="match status" value="1"/>
</dbReference>
<comment type="similarity">
    <text evidence="1 3">Belongs to the RelE toxin family.</text>
</comment>
<evidence type="ECO:0000256" key="2">
    <source>
        <dbReference type="ARBA" id="ARBA00022649"/>
    </source>
</evidence>
<dbReference type="InterPro" id="IPR028344">
    <property type="entry name" value="ParE1/4"/>
</dbReference>
<accession>A0A2U2DPM1</accession>